<evidence type="ECO:0000256" key="2">
    <source>
        <dbReference type="SAM" id="Coils"/>
    </source>
</evidence>
<evidence type="ECO:0000259" key="3">
    <source>
        <dbReference type="Pfam" id="PF25917"/>
    </source>
</evidence>
<dbReference type="InterPro" id="IPR050739">
    <property type="entry name" value="MFP"/>
</dbReference>
<keyword evidence="2" id="KW-0175">Coiled coil</keyword>
<dbReference type="SUPFAM" id="SSF111369">
    <property type="entry name" value="HlyD-like secretion proteins"/>
    <property type="match status" value="2"/>
</dbReference>
<dbReference type="PANTHER" id="PTHR30386">
    <property type="entry name" value="MEMBRANE FUSION SUBUNIT OF EMRAB-TOLC MULTIDRUG EFFLUX PUMP"/>
    <property type="match status" value="1"/>
</dbReference>
<dbReference type="PRINTS" id="PR01490">
    <property type="entry name" value="RTXTOXIND"/>
</dbReference>
<dbReference type="InterPro" id="IPR058625">
    <property type="entry name" value="MdtA-like_BSH"/>
</dbReference>
<evidence type="ECO:0000256" key="1">
    <source>
        <dbReference type="ARBA" id="ARBA00009477"/>
    </source>
</evidence>
<proteinExistence type="inferred from homology"/>
<dbReference type="Pfam" id="PF25917">
    <property type="entry name" value="BSH_RND"/>
    <property type="match status" value="1"/>
</dbReference>
<accession>A0A858Q832</accession>
<dbReference type="KEGG" id="metu:GNH96_08310"/>
<keyword evidence="5" id="KW-1185">Reference proteome</keyword>
<dbReference type="PANTHER" id="PTHR30386:SF24">
    <property type="entry name" value="MULTIDRUG RESISTANCE EFFLUX PUMP"/>
    <property type="match status" value="1"/>
</dbReference>
<dbReference type="RefSeq" id="WP_169603255.1">
    <property type="nucleotide sequence ID" value="NZ_CP046565.1"/>
</dbReference>
<dbReference type="Gene3D" id="2.40.30.170">
    <property type="match status" value="1"/>
</dbReference>
<feature type="domain" description="Multidrug resistance protein MdtA-like barrel-sandwich hybrid" evidence="3">
    <location>
        <begin position="54"/>
        <end position="236"/>
    </location>
</feature>
<comment type="similarity">
    <text evidence="1">Belongs to the membrane fusion protein (MFP) (TC 8.A.1) family.</text>
</comment>
<feature type="coiled-coil region" evidence="2">
    <location>
        <begin position="180"/>
        <end position="214"/>
    </location>
</feature>
<reference evidence="5" key="1">
    <citation type="submission" date="2019-12" db="EMBL/GenBank/DDBJ databases">
        <authorList>
            <person name="Awala S.I."/>
            <person name="Rhee S.K."/>
        </authorList>
    </citation>
    <scope>NUCLEOTIDE SEQUENCE [LARGE SCALE GENOMIC DNA]</scope>
    <source>
        <strain evidence="5">IM1</strain>
    </source>
</reference>
<organism evidence="4 5">
    <name type="scientific">Methylococcus geothermalis</name>
    <dbReference type="NCBI Taxonomy" id="2681310"/>
    <lineage>
        <taxon>Bacteria</taxon>
        <taxon>Pseudomonadati</taxon>
        <taxon>Pseudomonadota</taxon>
        <taxon>Gammaproteobacteria</taxon>
        <taxon>Methylococcales</taxon>
        <taxon>Methylococcaceae</taxon>
        <taxon>Methylococcus</taxon>
    </lineage>
</organism>
<gene>
    <name evidence="4" type="ORF">GNH96_08310</name>
</gene>
<dbReference type="Gene3D" id="2.40.50.100">
    <property type="match status" value="1"/>
</dbReference>
<dbReference type="GO" id="GO:0055085">
    <property type="term" value="P:transmembrane transport"/>
    <property type="evidence" value="ECO:0007669"/>
    <property type="project" value="InterPro"/>
</dbReference>
<dbReference type="AlphaFoldDB" id="A0A858Q832"/>
<protein>
    <submittedName>
        <fullName evidence="4">HlyD family efflux transporter periplasmic adaptor subunit</fullName>
    </submittedName>
</protein>
<evidence type="ECO:0000313" key="4">
    <source>
        <dbReference type="EMBL" id="QJD29973.1"/>
    </source>
</evidence>
<dbReference type="Proteomes" id="UP000503004">
    <property type="component" value="Chromosome"/>
</dbReference>
<dbReference type="EMBL" id="CP046565">
    <property type="protein sequence ID" value="QJD29973.1"/>
    <property type="molecule type" value="Genomic_DNA"/>
</dbReference>
<sequence>MRLPTSPRHLLLLVGLASLSTGGAAYWLEAIHPYETTDNAYIKAHLILLSSKETGYVKEVLFRDNQRVKKGDVLAVIDDHEFKARVAEASAEVAATAARITALESEKRTQAARVREEDANIASASADHERSIRDLKRLDRLAEAGAASAQSLDTAEASYKQAKALLDKNRSARDQAEIRLIALDALIAETRAQLQQAQARLELAQIDLEHTRILAPIDGTVGNRSVQIGQLLQPGSVLAYLIPADGVFVEANFKETQIEHMRIGQAASVVVDAYPAAPFEAVVDSLAPASGSEFSILPPENATGNFTKIVRRVPVKLTFAAGADLSLLKPGLSVQVRIKVH</sequence>
<name>A0A858Q832_9GAMM</name>
<dbReference type="Gene3D" id="1.10.287.470">
    <property type="entry name" value="Helix hairpin bin"/>
    <property type="match status" value="2"/>
</dbReference>
<evidence type="ECO:0000313" key="5">
    <source>
        <dbReference type="Proteomes" id="UP000503004"/>
    </source>
</evidence>